<dbReference type="EMBL" id="AP027734">
    <property type="protein sequence ID" value="BDZ53609.1"/>
    <property type="molecule type" value="Genomic_DNA"/>
</dbReference>
<feature type="compositionally biased region" description="Basic and acidic residues" evidence="1">
    <location>
        <begin position="47"/>
        <end position="70"/>
    </location>
</feature>
<evidence type="ECO:0000313" key="3">
    <source>
        <dbReference type="Proteomes" id="UP001321477"/>
    </source>
</evidence>
<reference evidence="3" key="1">
    <citation type="journal article" date="2019" name="Int. J. Syst. Evol. Microbiol.">
        <title>The Global Catalogue of Microorganisms (GCM) 10K type strain sequencing project: providing services to taxonomists for standard genome sequencing and annotation.</title>
        <authorList>
            <consortium name="The Broad Institute Genomics Platform"/>
            <consortium name="The Broad Institute Genome Sequencing Center for Infectious Disease"/>
            <person name="Wu L."/>
            <person name="Ma J."/>
        </authorList>
    </citation>
    <scope>NUCLEOTIDE SEQUENCE [LARGE SCALE GENOMIC DNA]</scope>
    <source>
        <strain evidence="3">NBRC 109019</strain>
    </source>
</reference>
<keyword evidence="3" id="KW-1185">Reference proteome</keyword>
<dbReference type="Pfam" id="PF13830">
    <property type="entry name" value="DUF4192"/>
    <property type="match status" value="1"/>
</dbReference>
<proteinExistence type="predicted"/>
<feature type="region of interest" description="Disordered" evidence="1">
    <location>
        <begin position="1"/>
        <end position="30"/>
    </location>
</feature>
<evidence type="ECO:0008006" key="4">
    <source>
        <dbReference type="Google" id="ProtNLM"/>
    </source>
</evidence>
<protein>
    <recommendedName>
        <fullName evidence="4">DUF4192 family protein</fullName>
    </recommendedName>
</protein>
<organism evidence="2 3">
    <name type="scientific">Agromyces marinus</name>
    <dbReference type="NCBI Taxonomy" id="1389020"/>
    <lineage>
        <taxon>Bacteria</taxon>
        <taxon>Bacillati</taxon>
        <taxon>Actinomycetota</taxon>
        <taxon>Actinomycetes</taxon>
        <taxon>Micrococcales</taxon>
        <taxon>Microbacteriaceae</taxon>
        <taxon>Agromyces</taxon>
    </lineage>
</organism>
<evidence type="ECO:0000313" key="2">
    <source>
        <dbReference type="EMBL" id="BDZ53609.1"/>
    </source>
</evidence>
<dbReference type="Proteomes" id="UP001321477">
    <property type="component" value="Chromosome"/>
</dbReference>
<evidence type="ECO:0000256" key="1">
    <source>
        <dbReference type="SAM" id="MobiDB-lite"/>
    </source>
</evidence>
<dbReference type="InterPro" id="IPR025447">
    <property type="entry name" value="DUF4192"/>
</dbReference>
<gene>
    <name evidence="2" type="ORF">GCM10025870_06820</name>
</gene>
<feature type="region of interest" description="Disordered" evidence="1">
    <location>
        <begin position="47"/>
        <end position="99"/>
    </location>
</feature>
<name>A0ABN6Y8D7_9MICO</name>
<accession>A0ABN6Y8D7</accession>
<sequence>MRECAVSLDREGGERRLVGEEFDAPDRTRESDEVLVAHAMRIGRAADIDWRESDTARNSRIRGDVEDEPRSGGGPSSPTRAVTGPATGADADPGIDAPTPRLHAMTTIIRAEAAHDFLALVPHLVGYRPTRSLVCVGFEGSRTAGVLRHDLPPEDRIDAVAAMMLGTLCRLPRVDAVAAVVYGEAAFDGTAMPHRRILETLASRLEEAGFEVRDALCVATDGWGSLFDDDLPGGGHPLSMIEQSPAARRAAFRTRGGLADSPSATVPIPAPGPETAAAVRELLDALGDRGDRTEDALDRIDAVLGTDSDPLVLVERLAAGGITGAPEEYAWMVHLAASPPVRDAIMLQCAFGPLVGELALAAGDVSCRCADGEPCDADECDAEGAGVDAHPGGERVDGLLARLILGQSTIRPDADRIGTCLEALCAAIGSAPAGRRSGALCVAAWLAWAIGRGSAAGTLIDLALGEEPEHSMSRLLHGFFGSGALPEWAFSEALPRPDRGEGPPVFEGM</sequence>